<reference evidence="1" key="1">
    <citation type="submission" date="2020-03" db="EMBL/GenBank/DDBJ databases">
        <title>The deep terrestrial virosphere.</title>
        <authorList>
            <person name="Holmfeldt K."/>
            <person name="Nilsson E."/>
            <person name="Simone D."/>
            <person name="Lopez-Fernandez M."/>
            <person name="Wu X."/>
            <person name="de Brujin I."/>
            <person name="Lundin D."/>
            <person name="Andersson A."/>
            <person name="Bertilsson S."/>
            <person name="Dopson M."/>
        </authorList>
    </citation>
    <scope>NUCLEOTIDE SEQUENCE</scope>
    <source>
        <strain evidence="1">MM415B00358</strain>
    </source>
</reference>
<accession>A0A6M3J929</accession>
<gene>
    <name evidence="1" type="ORF">MM415B00358_0026</name>
</gene>
<organism evidence="1">
    <name type="scientific">viral metagenome</name>
    <dbReference type="NCBI Taxonomy" id="1070528"/>
    <lineage>
        <taxon>unclassified sequences</taxon>
        <taxon>metagenomes</taxon>
        <taxon>organismal metagenomes</taxon>
    </lineage>
</organism>
<dbReference type="AlphaFoldDB" id="A0A6M3J929"/>
<protein>
    <submittedName>
        <fullName evidence="1">Uncharacterized protein</fullName>
    </submittedName>
</protein>
<proteinExistence type="predicted"/>
<evidence type="ECO:0000313" key="1">
    <source>
        <dbReference type="EMBL" id="QJA66264.1"/>
    </source>
</evidence>
<dbReference type="EMBL" id="MT141552">
    <property type="protein sequence ID" value="QJA66264.1"/>
    <property type="molecule type" value="Genomic_DNA"/>
</dbReference>
<sequence length="81" mass="9645">MWRPKDWINPYLQQDKEGNYVDSRCFEAGADAMLKVMIKRLEEKRKRYIGGDELKSMAESVHDRFFAEDISSWLKELEDSI</sequence>
<name>A0A6M3J929_9ZZZZ</name>